<dbReference type="AlphaFoldDB" id="A0A248JQU6"/>
<evidence type="ECO:0008006" key="3">
    <source>
        <dbReference type="Google" id="ProtNLM"/>
    </source>
</evidence>
<organism evidence="1 2">
    <name type="scientific">Nitrospirillum viridazoti CBAmc</name>
    <dbReference type="NCBI Taxonomy" id="1441467"/>
    <lineage>
        <taxon>Bacteria</taxon>
        <taxon>Pseudomonadati</taxon>
        <taxon>Pseudomonadota</taxon>
        <taxon>Alphaproteobacteria</taxon>
        <taxon>Rhodospirillales</taxon>
        <taxon>Azospirillaceae</taxon>
        <taxon>Nitrospirillum</taxon>
        <taxon>Nitrospirillum viridazoti</taxon>
    </lineage>
</organism>
<gene>
    <name evidence="1" type="ORF">Y958_09735</name>
</gene>
<evidence type="ECO:0000313" key="1">
    <source>
        <dbReference type="EMBL" id="ASG21075.1"/>
    </source>
</evidence>
<dbReference type="Proteomes" id="UP000197153">
    <property type="component" value="Chromosome 1"/>
</dbReference>
<reference evidence="1 2" key="1">
    <citation type="submission" date="2017-06" db="EMBL/GenBank/DDBJ databases">
        <title>Complete genome sequence of Nitrospirillum amazonense strain CBAmC, an endophytic nitrogen-fixing and plant growth-promoting bacterium, isolated from sugarcane.</title>
        <authorList>
            <person name="Schwab S."/>
            <person name="dos Santos Teixeira K.R."/>
            <person name="Simoes Araujo J.L."/>
            <person name="Soares Vidal M."/>
            <person name="Borges de Freitas H.R."/>
            <person name="Rivello Crivelaro A.L."/>
            <person name="Bueno de Camargo Nunes A."/>
            <person name="dos Santos C.M."/>
            <person name="Palmeira da Silva Rosa D."/>
            <person name="da Silva Padilha D."/>
            <person name="da Silva E."/>
            <person name="Araujo Terra L."/>
            <person name="Soares Mendes V."/>
            <person name="Farinelli L."/>
            <person name="Magalhaes Cruz L."/>
            <person name="Baldani J.I."/>
        </authorList>
    </citation>
    <scope>NUCLEOTIDE SEQUENCE [LARGE SCALE GENOMIC DNA]</scope>
    <source>
        <strain evidence="1 2">CBAmC</strain>
    </source>
</reference>
<evidence type="ECO:0000313" key="2">
    <source>
        <dbReference type="Proteomes" id="UP000197153"/>
    </source>
</evidence>
<dbReference type="KEGG" id="nao:Y958_09735"/>
<protein>
    <recommendedName>
        <fullName evidence="3">DUF1465 domain-containing protein</fullName>
    </recommendedName>
</protein>
<dbReference type="Gene3D" id="1.10.8.930">
    <property type="entry name" value="Protein of unknown function DUF1465"/>
    <property type="match status" value="1"/>
</dbReference>
<dbReference type="EMBL" id="CP022110">
    <property type="protein sequence ID" value="ASG21075.1"/>
    <property type="molecule type" value="Genomic_DNA"/>
</dbReference>
<name>A0A248JQU6_9PROT</name>
<dbReference type="Pfam" id="PF07323">
    <property type="entry name" value="DUF1465"/>
    <property type="match status" value="1"/>
</dbReference>
<dbReference type="InterPro" id="IPR010848">
    <property type="entry name" value="DUF1465"/>
</dbReference>
<dbReference type="InterPro" id="IPR038301">
    <property type="entry name" value="AraC-like_sf"/>
</dbReference>
<sequence length="150" mass="16724">MGPPPAVFRSSPEKGSSLLESNAFFDRTYEETMALLVEARNYVAFQEAKDQRGLPPQVRLQISYESLRVTSRLTQVMAWLLALKAVHAHELTADQVLGEQFALSGGTICSDPSGPDNGELPSGLRSLLQRSHSLYMRAERLEEQYRRSVA</sequence>
<proteinExistence type="predicted"/>
<keyword evidence="2" id="KW-1185">Reference proteome</keyword>
<accession>A0A248JQU6</accession>